<dbReference type="PANTHER" id="PTHR30385:SF4">
    <property type="entry name" value="RNA POLYMERASE SIGMA-E FACTOR"/>
    <property type="match status" value="1"/>
</dbReference>
<dbReference type="InterPro" id="IPR036388">
    <property type="entry name" value="WH-like_DNA-bd_sf"/>
</dbReference>
<dbReference type="SUPFAM" id="SSF88659">
    <property type="entry name" value="Sigma3 and sigma4 domains of RNA polymerase sigma factors"/>
    <property type="match status" value="2"/>
</dbReference>
<keyword evidence="1" id="KW-0805">Transcription regulation</keyword>
<evidence type="ECO:0000313" key="9">
    <source>
        <dbReference type="Proteomes" id="UP000199515"/>
    </source>
</evidence>
<feature type="domain" description="RNA polymerase sigma-70 region 4" evidence="7">
    <location>
        <begin position="202"/>
        <end position="250"/>
    </location>
</feature>
<dbReference type="NCBIfam" id="TIGR02937">
    <property type="entry name" value="sigma70-ECF"/>
    <property type="match status" value="1"/>
</dbReference>
<keyword evidence="2" id="KW-0731">Sigma factor</keyword>
<keyword evidence="4" id="KW-0804">Transcription</keyword>
<dbReference type="SUPFAM" id="SSF88946">
    <property type="entry name" value="Sigma2 domain of RNA polymerase sigma factors"/>
    <property type="match status" value="1"/>
</dbReference>
<dbReference type="InterPro" id="IPR013325">
    <property type="entry name" value="RNA_pol_sigma_r2"/>
</dbReference>
<organism evidence="8 9">
    <name type="scientific">Amycolatopsis xylanica</name>
    <dbReference type="NCBI Taxonomy" id="589385"/>
    <lineage>
        <taxon>Bacteria</taxon>
        <taxon>Bacillati</taxon>
        <taxon>Actinomycetota</taxon>
        <taxon>Actinomycetes</taxon>
        <taxon>Pseudonocardiales</taxon>
        <taxon>Pseudonocardiaceae</taxon>
        <taxon>Amycolatopsis</taxon>
    </lineage>
</organism>
<sequence>MTHQRRDEYAHCVPLLEELAALDADDPRRDAVRHQLVTEFLPVAEHIAYRFTGRGEPREDLLQVARIGLINAVDRFQPDRGSDFLSFAVPTIMGEVRRHFRDTGWAVRVPRRLKELHLSLSQGSSTLSQRLGRAPTPTELAEHLGLDVDEVREGLLAGNAYQTLSVDKPIFSDSETMSLADTLGEDDLDLVNVENHEALQPLLRELPARERSILVMRFFGNMTQTQIADKIGISQMHVSRLLSQTLDQLRGKLTGDA</sequence>
<dbReference type="Gene3D" id="1.10.10.10">
    <property type="entry name" value="Winged helix-like DNA-binding domain superfamily/Winged helix DNA-binding domain"/>
    <property type="match status" value="2"/>
</dbReference>
<dbReference type="RefSeq" id="WP_176968808.1">
    <property type="nucleotide sequence ID" value="NZ_FNON01000005.1"/>
</dbReference>
<evidence type="ECO:0000256" key="3">
    <source>
        <dbReference type="ARBA" id="ARBA00023125"/>
    </source>
</evidence>
<dbReference type="GO" id="GO:0016987">
    <property type="term" value="F:sigma factor activity"/>
    <property type="evidence" value="ECO:0007669"/>
    <property type="project" value="UniProtKB-KW"/>
</dbReference>
<dbReference type="PRINTS" id="PR00046">
    <property type="entry name" value="SIGMA70FCT"/>
</dbReference>
<dbReference type="AlphaFoldDB" id="A0A1H3JYS6"/>
<dbReference type="CDD" id="cd06171">
    <property type="entry name" value="Sigma70_r4"/>
    <property type="match status" value="1"/>
</dbReference>
<dbReference type="Pfam" id="PF04545">
    <property type="entry name" value="Sigma70_r4"/>
    <property type="match status" value="1"/>
</dbReference>
<protein>
    <submittedName>
        <fullName evidence="8">RNA polymerase sigma-B factor</fullName>
    </submittedName>
</protein>
<dbReference type="InterPro" id="IPR007627">
    <property type="entry name" value="RNA_pol_sigma70_r2"/>
</dbReference>
<name>A0A1H3JYS6_9PSEU</name>
<dbReference type="Pfam" id="PF04539">
    <property type="entry name" value="Sigma70_r3"/>
    <property type="match status" value="1"/>
</dbReference>
<dbReference type="EMBL" id="FNON01000005">
    <property type="protein sequence ID" value="SDY44414.1"/>
    <property type="molecule type" value="Genomic_DNA"/>
</dbReference>
<feature type="domain" description="RNA polymerase sigma-70 region 3" evidence="5">
    <location>
        <begin position="122"/>
        <end position="182"/>
    </location>
</feature>
<dbReference type="GO" id="GO:0003677">
    <property type="term" value="F:DNA binding"/>
    <property type="evidence" value="ECO:0007669"/>
    <property type="project" value="UniProtKB-KW"/>
</dbReference>
<dbReference type="Proteomes" id="UP000199515">
    <property type="component" value="Unassembled WGS sequence"/>
</dbReference>
<dbReference type="Gene3D" id="1.20.120.1810">
    <property type="match status" value="1"/>
</dbReference>
<evidence type="ECO:0000313" key="8">
    <source>
        <dbReference type="EMBL" id="SDY44414.1"/>
    </source>
</evidence>
<dbReference type="InterPro" id="IPR013324">
    <property type="entry name" value="RNA_pol_sigma_r3/r4-like"/>
</dbReference>
<gene>
    <name evidence="8" type="ORF">SAMN05421504_105571</name>
</gene>
<accession>A0A1H3JYS6</accession>
<proteinExistence type="predicted"/>
<reference evidence="8 9" key="1">
    <citation type="submission" date="2016-10" db="EMBL/GenBank/DDBJ databases">
        <authorList>
            <person name="de Groot N.N."/>
        </authorList>
    </citation>
    <scope>NUCLEOTIDE SEQUENCE [LARGE SCALE GENOMIC DNA]</scope>
    <source>
        <strain evidence="8 9">CPCC 202699</strain>
    </source>
</reference>
<evidence type="ECO:0000259" key="5">
    <source>
        <dbReference type="Pfam" id="PF04539"/>
    </source>
</evidence>
<evidence type="ECO:0000256" key="2">
    <source>
        <dbReference type="ARBA" id="ARBA00023082"/>
    </source>
</evidence>
<evidence type="ECO:0000256" key="4">
    <source>
        <dbReference type="ARBA" id="ARBA00023163"/>
    </source>
</evidence>
<dbReference type="InterPro" id="IPR014322">
    <property type="entry name" value="RNA_pol_sigma-B/F/G"/>
</dbReference>
<dbReference type="InterPro" id="IPR007624">
    <property type="entry name" value="RNA_pol_sigma70_r3"/>
</dbReference>
<evidence type="ECO:0000259" key="7">
    <source>
        <dbReference type="Pfam" id="PF04545"/>
    </source>
</evidence>
<feature type="domain" description="RNA polymerase sigma-70 region 2" evidence="6">
    <location>
        <begin position="36"/>
        <end position="105"/>
    </location>
</feature>
<dbReference type="InterPro" id="IPR007630">
    <property type="entry name" value="RNA_pol_sigma70_r4"/>
</dbReference>
<evidence type="ECO:0000259" key="6">
    <source>
        <dbReference type="Pfam" id="PF04542"/>
    </source>
</evidence>
<dbReference type="InterPro" id="IPR014284">
    <property type="entry name" value="RNA_pol_sigma-70_dom"/>
</dbReference>
<dbReference type="NCBIfam" id="NF005514">
    <property type="entry name" value="PRK07122.1"/>
    <property type="match status" value="1"/>
</dbReference>
<dbReference type="STRING" id="589385.SAMN05421504_105571"/>
<dbReference type="PANTHER" id="PTHR30385">
    <property type="entry name" value="SIGMA FACTOR F FLAGELLAR"/>
    <property type="match status" value="1"/>
</dbReference>
<dbReference type="GO" id="GO:0006352">
    <property type="term" value="P:DNA-templated transcription initiation"/>
    <property type="evidence" value="ECO:0007669"/>
    <property type="project" value="InterPro"/>
</dbReference>
<keyword evidence="9" id="KW-1185">Reference proteome</keyword>
<evidence type="ECO:0000256" key="1">
    <source>
        <dbReference type="ARBA" id="ARBA00023015"/>
    </source>
</evidence>
<dbReference type="InterPro" id="IPR000943">
    <property type="entry name" value="RNA_pol_sigma70"/>
</dbReference>
<keyword evidence="3" id="KW-0238">DNA-binding</keyword>
<dbReference type="Pfam" id="PF04542">
    <property type="entry name" value="Sigma70_r2"/>
    <property type="match status" value="1"/>
</dbReference>
<dbReference type="NCBIfam" id="TIGR02980">
    <property type="entry name" value="SigBFG"/>
    <property type="match status" value="1"/>
</dbReference>